<reference evidence="8" key="1">
    <citation type="journal article" date="2015" name="PLoS Genet.">
        <title>Genome Sequence and Transcriptome Analyses of Chrysochromulina tobin: Metabolic Tools for Enhanced Algal Fitness in the Prominent Order Prymnesiales (Haptophyceae).</title>
        <authorList>
            <person name="Hovde B.T."/>
            <person name="Deodato C.R."/>
            <person name="Hunsperger H.M."/>
            <person name="Ryken S.A."/>
            <person name="Yost W."/>
            <person name="Jha R.K."/>
            <person name="Patterson J."/>
            <person name="Monnat R.J. Jr."/>
            <person name="Barlow S.B."/>
            <person name="Starkenburg S.R."/>
            <person name="Cattolico R.A."/>
        </authorList>
    </citation>
    <scope>NUCLEOTIDE SEQUENCE</scope>
    <source>
        <strain evidence="8">CCMP291</strain>
    </source>
</reference>
<protein>
    <recommendedName>
        <fullName evidence="1">non-specific serine/threonine protein kinase</fullName>
        <ecNumber evidence="1">2.7.11.1</ecNumber>
    </recommendedName>
</protein>
<proteinExistence type="inferred from homology"/>
<evidence type="ECO:0000256" key="2">
    <source>
        <dbReference type="ARBA" id="ARBA00022741"/>
    </source>
</evidence>
<dbReference type="PROSITE" id="PS50011">
    <property type="entry name" value="PROTEIN_KINASE_DOM"/>
    <property type="match status" value="1"/>
</dbReference>
<gene>
    <name evidence="7" type="ORF">Ctob_002433</name>
</gene>
<dbReference type="AlphaFoldDB" id="A0A0M0JGS1"/>
<feature type="binding site" evidence="4">
    <location>
        <position position="57"/>
    </location>
    <ligand>
        <name>ATP</name>
        <dbReference type="ChEBI" id="CHEBI:30616"/>
    </ligand>
</feature>
<evidence type="ECO:0000313" key="8">
    <source>
        <dbReference type="Proteomes" id="UP000037460"/>
    </source>
</evidence>
<dbReference type="PROSITE" id="PS00108">
    <property type="entry name" value="PROTEIN_KINASE_ST"/>
    <property type="match status" value="1"/>
</dbReference>
<organism evidence="7 8">
    <name type="scientific">Chrysochromulina tobinii</name>
    <dbReference type="NCBI Taxonomy" id="1460289"/>
    <lineage>
        <taxon>Eukaryota</taxon>
        <taxon>Haptista</taxon>
        <taxon>Haptophyta</taxon>
        <taxon>Prymnesiophyceae</taxon>
        <taxon>Prymnesiales</taxon>
        <taxon>Chrysochromulinaceae</taxon>
        <taxon>Chrysochromulina</taxon>
    </lineage>
</organism>
<evidence type="ECO:0000256" key="4">
    <source>
        <dbReference type="PROSITE-ProRule" id="PRU10141"/>
    </source>
</evidence>
<evidence type="ECO:0000256" key="3">
    <source>
        <dbReference type="ARBA" id="ARBA00022840"/>
    </source>
</evidence>
<keyword evidence="5" id="KW-0723">Serine/threonine-protein kinase</keyword>
<comment type="similarity">
    <text evidence="5">Belongs to the protein kinase superfamily.</text>
</comment>
<dbReference type="PROSITE" id="PS00107">
    <property type="entry name" value="PROTEIN_KINASE_ATP"/>
    <property type="match status" value="1"/>
</dbReference>
<sequence length="425" mass="45631">MKSDFFLDAQEGLTSTEALPETDTLDGWTLLEKLGEGSFGKVFKARNTTTAELAAVKIIPVEQDAGEVSREIETLKQCDAPNIVKYFGSVSKDGELWIIMEFCVGSSLSDIMEARGRCLNEAQIAAAVAGTLDGLRYLHARGFIHRDVKAGNLLLSDSGMVKLADFGVSRTLSSTISRCGTIIGTPFWMAPEVIRDNPTGYDAKADVWSLGITTIELAEGQPPYSNLHPLRAIFLIPSKPPPTFNEPERWSANLVAFVSACLQKEPDVRPSSAELEMNACVVTGREVQAAGILRTLVCAALEPLSFVTGEAVSSPSSVPSMRSQAPSMISMISPKACDLVARQSGGDLEPVGGAPEAAAGPAGASAKAKFDFSSLSLEEIEEELNCQQANFERDVARLRKQYERRGRALRAARAARSSQAQAEAQ</sequence>
<dbReference type="InterPro" id="IPR011009">
    <property type="entry name" value="Kinase-like_dom_sf"/>
</dbReference>
<keyword evidence="7" id="KW-0808">Transferase</keyword>
<dbReference type="InterPro" id="IPR050629">
    <property type="entry name" value="STE20/SPS1-PAK"/>
</dbReference>
<dbReference type="GO" id="GO:0005737">
    <property type="term" value="C:cytoplasm"/>
    <property type="evidence" value="ECO:0007669"/>
    <property type="project" value="TreeGrafter"/>
</dbReference>
<dbReference type="GO" id="GO:0005524">
    <property type="term" value="F:ATP binding"/>
    <property type="evidence" value="ECO:0007669"/>
    <property type="project" value="UniProtKB-UniRule"/>
</dbReference>
<feature type="domain" description="Protein kinase" evidence="6">
    <location>
        <begin position="28"/>
        <end position="281"/>
    </location>
</feature>
<keyword evidence="2 4" id="KW-0547">Nucleotide-binding</keyword>
<comment type="caution">
    <text evidence="7">The sequence shown here is derived from an EMBL/GenBank/DDBJ whole genome shotgun (WGS) entry which is preliminary data.</text>
</comment>
<evidence type="ECO:0000256" key="1">
    <source>
        <dbReference type="ARBA" id="ARBA00012513"/>
    </source>
</evidence>
<evidence type="ECO:0000259" key="6">
    <source>
        <dbReference type="PROSITE" id="PS50011"/>
    </source>
</evidence>
<dbReference type="OrthoDB" id="8693905at2759"/>
<dbReference type="EMBL" id="JWZX01002974">
    <property type="protein sequence ID" value="KOO25433.1"/>
    <property type="molecule type" value="Genomic_DNA"/>
</dbReference>
<dbReference type="InterPro" id="IPR017441">
    <property type="entry name" value="Protein_kinase_ATP_BS"/>
</dbReference>
<dbReference type="SUPFAM" id="SSF56112">
    <property type="entry name" value="Protein kinase-like (PK-like)"/>
    <property type="match status" value="1"/>
</dbReference>
<keyword evidence="7" id="KW-0418">Kinase</keyword>
<dbReference type="InterPro" id="IPR008271">
    <property type="entry name" value="Ser/Thr_kinase_AS"/>
</dbReference>
<name>A0A0M0JGS1_9EUKA</name>
<keyword evidence="3 4" id="KW-0067">ATP-binding</keyword>
<dbReference type="GO" id="GO:0004674">
    <property type="term" value="F:protein serine/threonine kinase activity"/>
    <property type="evidence" value="ECO:0007669"/>
    <property type="project" value="UniProtKB-KW"/>
</dbReference>
<dbReference type="EC" id="2.7.11.1" evidence="1"/>
<dbReference type="Pfam" id="PF00069">
    <property type="entry name" value="Pkinase"/>
    <property type="match status" value="1"/>
</dbReference>
<evidence type="ECO:0000256" key="5">
    <source>
        <dbReference type="RuleBase" id="RU000304"/>
    </source>
</evidence>
<dbReference type="SMART" id="SM00220">
    <property type="entry name" value="S_TKc"/>
    <property type="match status" value="1"/>
</dbReference>
<accession>A0A0M0JGS1</accession>
<keyword evidence="8" id="KW-1185">Reference proteome</keyword>
<dbReference type="InterPro" id="IPR000719">
    <property type="entry name" value="Prot_kinase_dom"/>
</dbReference>
<dbReference type="Gene3D" id="1.10.510.10">
    <property type="entry name" value="Transferase(Phosphotransferase) domain 1"/>
    <property type="match status" value="1"/>
</dbReference>
<dbReference type="PANTHER" id="PTHR48012:SF2">
    <property type="entry name" value="STERILE20-LIKE KINASE, ISOFORM B"/>
    <property type="match status" value="1"/>
</dbReference>
<dbReference type="PANTHER" id="PTHR48012">
    <property type="entry name" value="STERILE20-LIKE KINASE, ISOFORM B-RELATED"/>
    <property type="match status" value="1"/>
</dbReference>
<dbReference type="Proteomes" id="UP000037460">
    <property type="component" value="Unassembled WGS sequence"/>
</dbReference>
<evidence type="ECO:0000313" key="7">
    <source>
        <dbReference type="EMBL" id="KOO25433.1"/>
    </source>
</evidence>